<keyword evidence="3" id="KW-1185">Reference proteome</keyword>
<dbReference type="OrthoDB" id="8481600at2"/>
<dbReference type="AlphaFoldDB" id="A0A5C6LK10"/>
<feature type="transmembrane region" description="Helical" evidence="1">
    <location>
        <begin position="26"/>
        <end position="47"/>
    </location>
</feature>
<accession>A0A5C6LK10</accession>
<reference evidence="2 3" key="1">
    <citation type="submission" date="2019-08" db="EMBL/GenBank/DDBJ databases">
        <title>Whole genome sequencing of chitin degrading bacteria Chitinophaga pinensis YS16.</title>
        <authorList>
            <person name="Singh R.P."/>
            <person name="Manchanda G."/>
            <person name="Maurya I.K."/>
            <person name="Joshi N.K."/>
            <person name="Srivastava A.K."/>
        </authorList>
    </citation>
    <scope>NUCLEOTIDE SEQUENCE [LARGE SCALE GENOMIC DNA]</scope>
    <source>
        <strain evidence="2 3">YS-16</strain>
    </source>
</reference>
<keyword evidence="1" id="KW-0472">Membrane</keyword>
<feature type="transmembrane region" description="Helical" evidence="1">
    <location>
        <begin position="85"/>
        <end position="101"/>
    </location>
</feature>
<gene>
    <name evidence="2" type="ORF">FEF09_28735</name>
</gene>
<keyword evidence="1" id="KW-0812">Transmembrane</keyword>
<name>A0A5C6LK10_9BACT</name>
<dbReference type="RefSeq" id="WP_146308272.1">
    <property type="nucleotide sequence ID" value="NZ_VOHS01000072.1"/>
</dbReference>
<evidence type="ECO:0000313" key="3">
    <source>
        <dbReference type="Proteomes" id="UP000318815"/>
    </source>
</evidence>
<keyword evidence="1" id="KW-1133">Transmembrane helix</keyword>
<dbReference type="Proteomes" id="UP000318815">
    <property type="component" value="Unassembled WGS sequence"/>
</dbReference>
<dbReference type="EMBL" id="VOHS01000072">
    <property type="protein sequence ID" value="TWV91725.1"/>
    <property type="molecule type" value="Genomic_DNA"/>
</dbReference>
<protein>
    <submittedName>
        <fullName evidence="2">Uncharacterized protein</fullName>
    </submittedName>
</protein>
<organism evidence="2 3">
    <name type="scientific">Chitinophaga pinensis</name>
    <dbReference type="NCBI Taxonomy" id="79329"/>
    <lineage>
        <taxon>Bacteria</taxon>
        <taxon>Pseudomonadati</taxon>
        <taxon>Bacteroidota</taxon>
        <taxon>Chitinophagia</taxon>
        <taxon>Chitinophagales</taxon>
        <taxon>Chitinophagaceae</taxon>
        <taxon>Chitinophaga</taxon>
    </lineage>
</organism>
<dbReference type="InterPro" id="IPR013783">
    <property type="entry name" value="Ig-like_fold"/>
</dbReference>
<evidence type="ECO:0000256" key="1">
    <source>
        <dbReference type="SAM" id="Phobius"/>
    </source>
</evidence>
<comment type="caution">
    <text evidence="2">The sequence shown here is derived from an EMBL/GenBank/DDBJ whole genome shotgun (WGS) entry which is preliminary data.</text>
</comment>
<dbReference type="Gene3D" id="2.60.40.10">
    <property type="entry name" value="Immunoglobulins"/>
    <property type="match status" value="1"/>
</dbReference>
<evidence type="ECO:0000313" key="2">
    <source>
        <dbReference type="EMBL" id="TWV91725.1"/>
    </source>
</evidence>
<sequence>MAEQGLTNDATPDIKGTAEAGSTVTIYVDGASVGTLQLMVLVTILHLHQEQMVLIRWLLQRLTRRGNTSGMGAVMNFTVDTRLQLLRVLLLLSILLMITHQM</sequence>
<proteinExistence type="predicted"/>